<dbReference type="Gene3D" id="1.25.40.10">
    <property type="entry name" value="Tetratricopeptide repeat domain"/>
    <property type="match status" value="1"/>
</dbReference>
<dbReference type="OrthoDB" id="74119at2"/>
<dbReference type="SUPFAM" id="SSF52540">
    <property type="entry name" value="P-loop containing nucleoside triphosphate hydrolases"/>
    <property type="match status" value="1"/>
</dbReference>
<dbReference type="InterPro" id="IPR011990">
    <property type="entry name" value="TPR-like_helical_dom_sf"/>
</dbReference>
<dbReference type="SUPFAM" id="SSF48452">
    <property type="entry name" value="TPR-like"/>
    <property type="match status" value="2"/>
</dbReference>
<dbReference type="Proteomes" id="UP000248326">
    <property type="component" value="Unassembled WGS sequence"/>
</dbReference>
<gene>
    <name evidence="2" type="ORF">DES52_110101</name>
</gene>
<dbReference type="AlphaFoldDB" id="A0A318S4W1"/>
<comment type="caution">
    <text evidence="2">The sequence shown here is derived from an EMBL/GenBank/DDBJ whole genome shotgun (WGS) entry which is preliminary data.</text>
</comment>
<dbReference type="Pfam" id="PF13191">
    <property type="entry name" value="AAA_16"/>
    <property type="match status" value="1"/>
</dbReference>
<feature type="domain" description="Bacterial transcriptional activator" evidence="1">
    <location>
        <begin position="95"/>
        <end position="225"/>
    </location>
</feature>
<sequence>MSNGSWRFAAFGKPRLFDPDGRAVRVEGRTLALLAYLALEGPTPRSRLAGLLWPDTPEGAARNNLVHLLRRIAKSHAPHLVAADENVALGAGLTVDLALLVRSAPDPADVPGGALLDGVDLDHSPDLAEWLLAWRERLDARRVELLAVHAAELEAKGEYAVAVRVAARLLDLAPVSEDAHRRVMRLNYLLGDRPAALKAYHRCQDVLWKELGVKPMPETADLARLIDRGAVDVPTLRPPTLPPSVLRPPVLVGREREWNRMERAWHAGRLVLLVGPPGVGKSRLMHDFVASKGTAFRLEGRPGDRGAPYATTARMLRRVLDALEPGFSMPDWVSDALGPLLPGRPALGTSTFDPRLGEAINFMSGVGIVAQGAVATIFEDLHLVDAATTEMGMAMLSSSFPLGRPGGLPHFVGAFRDEDLEPHVRALFRRFVDAGQAEWIDVGPLDDEAVKRLVATVEVPHTLERAAELAAFTGGNPLFVLETLRRLVERGPTEVNASLPVAERVGQLIGQRLAGLTRSALHAARAAAVLQSDFDLELVADTLRAPLLETAAAWEELERAHVVVGERFSHDVMAEVLRAETPEGVRRLLHRAAARALAQRPDALPSRVAHHWQAGGDGARAAPWLVEAGHAARRTARLGEAASFFARAAAASEPHDADGAFDALAARAEMLALMQDAEHAHAVRDLHARAVTPLQRATAFMQEYRLLESTLDVERLSTVVEAGFAALRVADDGAPERLVEAQLQEGAALVAFIEGREDDTARHLNRMRVLGELTGSVEWQAKAHEGLGLAHSYGAPRAAREHLERAEAMHLRRGDFVRAGSSLVKLARVLAELGENRAASEVASRGEAHLDRLDVNLGERVALRFSQIVVAQLVGDFEGAYALYERSLRDHTLEHSSLLASFPLLHAKTLRLTRRRAEARAALEAARSSSFPGHLRALLEIEAAATLREQGHDLAASERLEAAAALLAQRENVAWRARWLDLRGEPRAAAALRELHGLSPRGWSAL</sequence>
<dbReference type="PANTHER" id="PTHR35807">
    <property type="entry name" value="TRANSCRIPTIONAL REGULATOR REDD-RELATED"/>
    <property type="match status" value="1"/>
</dbReference>
<dbReference type="InterPro" id="IPR005158">
    <property type="entry name" value="BTAD"/>
</dbReference>
<dbReference type="EMBL" id="QJSX01000010">
    <property type="protein sequence ID" value="PYE53117.1"/>
    <property type="molecule type" value="Genomic_DNA"/>
</dbReference>
<reference evidence="2 3" key="1">
    <citation type="submission" date="2018-06" db="EMBL/GenBank/DDBJ databases">
        <title>Genomic Encyclopedia of Type Strains, Phase IV (KMG-IV): sequencing the most valuable type-strain genomes for metagenomic binning, comparative biology and taxonomic classification.</title>
        <authorList>
            <person name="Goeker M."/>
        </authorList>
    </citation>
    <scope>NUCLEOTIDE SEQUENCE [LARGE SCALE GENOMIC DNA]</scope>
    <source>
        <strain evidence="2 3">DSM 18048</strain>
    </source>
</reference>
<dbReference type="Gene3D" id="3.40.50.300">
    <property type="entry name" value="P-loop containing nucleotide triphosphate hydrolases"/>
    <property type="match status" value="1"/>
</dbReference>
<dbReference type="Pfam" id="PF03704">
    <property type="entry name" value="BTAD"/>
    <property type="match status" value="1"/>
</dbReference>
<organism evidence="2 3">
    <name type="scientific">Deinococcus yavapaiensis KR-236</name>
    <dbReference type="NCBI Taxonomy" id="694435"/>
    <lineage>
        <taxon>Bacteria</taxon>
        <taxon>Thermotogati</taxon>
        <taxon>Deinococcota</taxon>
        <taxon>Deinococci</taxon>
        <taxon>Deinococcales</taxon>
        <taxon>Deinococcaceae</taxon>
        <taxon>Deinococcus</taxon>
    </lineage>
</organism>
<keyword evidence="3" id="KW-1185">Reference proteome</keyword>
<dbReference type="SMART" id="SM01043">
    <property type="entry name" value="BTAD"/>
    <property type="match status" value="1"/>
</dbReference>
<protein>
    <submittedName>
        <fullName evidence="2">AAA ATPase-like protein</fullName>
    </submittedName>
</protein>
<proteinExistence type="predicted"/>
<accession>A0A318S4W1</accession>
<dbReference type="InterPro" id="IPR041664">
    <property type="entry name" value="AAA_16"/>
</dbReference>
<evidence type="ECO:0000259" key="1">
    <source>
        <dbReference type="SMART" id="SM01043"/>
    </source>
</evidence>
<dbReference type="InterPro" id="IPR051677">
    <property type="entry name" value="AfsR-DnrI-RedD_regulator"/>
</dbReference>
<evidence type="ECO:0000313" key="3">
    <source>
        <dbReference type="Proteomes" id="UP000248326"/>
    </source>
</evidence>
<dbReference type="InterPro" id="IPR027417">
    <property type="entry name" value="P-loop_NTPase"/>
</dbReference>
<dbReference type="RefSeq" id="WP_110887321.1">
    <property type="nucleotide sequence ID" value="NZ_QJSX01000010.1"/>
</dbReference>
<name>A0A318S4W1_9DEIO</name>
<evidence type="ECO:0000313" key="2">
    <source>
        <dbReference type="EMBL" id="PYE53117.1"/>
    </source>
</evidence>